<dbReference type="Gene3D" id="3.20.20.190">
    <property type="entry name" value="Phosphatidylinositol (PI) phosphodiesterase"/>
    <property type="match status" value="1"/>
</dbReference>
<dbReference type="PROSITE" id="PS51704">
    <property type="entry name" value="GP_PDE"/>
    <property type="match status" value="1"/>
</dbReference>
<evidence type="ECO:0000313" key="2">
    <source>
        <dbReference type="EMBL" id="CUV08747.1"/>
    </source>
</evidence>
<dbReference type="PANTHER" id="PTHR46211:SF1">
    <property type="entry name" value="GLYCEROPHOSPHODIESTER PHOSPHODIESTERASE, CYTOPLASMIC"/>
    <property type="match status" value="1"/>
</dbReference>
<dbReference type="AlphaFoldDB" id="A0A170QC68"/>
<gene>
    <name evidence="2" type="ORF">MGWOODY_Mmi1696</name>
</gene>
<dbReference type="PANTHER" id="PTHR46211">
    <property type="entry name" value="GLYCEROPHOSPHORYL DIESTER PHOSPHODIESTERASE"/>
    <property type="match status" value="1"/>
</dbReference>
<protein>
    <submittedName>
        <fullName evidence="2">Glycerophosphoryl diester phosphodiesterase</fullName>
        <ecNumber evidence="2">3.1.4.46</ecNumber>
    </submittedName>
</protein>
<dbReference type="Pfam" id="PF03009">
    <property type="entry name" value="GDPD"/>
    <property type="match status" value="1"/>
</dbReference>
<dbReference type="InterPro" id="IPR017946">
    <property type="entry name" value="PLC-like_Pdiesterase_TIM-brl"/>
</dbReference>
<dbReference type="GO" id="GO:0008889">
    <property type="term" value="F:glycerophosphodiester phosphodiesterase activity"/>
    <property type="evidence" value="ECO:0007669"/>
    <property type="project" value="UniProtKB-EC"/>
</dbReference>
<keyword evidence="2" id="KW-0378">Hydrolase</keyword>
<dbReference type="SUPFAM" id="SSF51695">
    <property type="entry name" value="PLC-like phosphodiesterases"/>
    <property type="match status" value="1"/>
</dbReference>
<dbReference type="EC" id="3.1.4.46" evidence="2"/>
<dbReference type="GO" id="GO:0006629">
    <property type="term" value="P:lipid metabolic process"/>
    <property type="evidence" value="ECO:0007669"/>
    <property type="project" value="InterPro"/>
</dbReference>
<evidence type="ECO:0000259" key="1">
    <source>
        <dbReference type="PROSITE" id="PS51704"/>
    </source>
</evidence>
<dbReference type="EMBL" id="FAXC01000116">
    <property type="protein sequence ID" value="CUV08747.1"/>
    <property type="molecule type" value="Genomic_DNA"/>
</dbReference>
<accession>A0A170QC68</accession>
<name>A0A170QC68_9ZZZZ</name>
<reference evidence="2" key="1">
    <citation type="submission" date="2015-10" db="EMBL/GenBank/DDBJ databases">
        <authorList>
            <person name="Gilbert D.G."/>
        </authorList>
    </citation>
    <scope>NUCLEOTIDE SEQUENCE</scope>
</reference>
<organism evidence="2">
    <name type="scientific">hydrothermal vent metagenome</name>
    <dbReference type="NCBI Taxonomy" id="652676"/>
    <lineage>
        <taxon>unclassified sequences</taxon>
        <taxon>metagenomes</taxon>
        <taxon>ecological metagenomes</taxon>
    </lineage>
</organism>
<dbReference type="InterPro" id="IPR030395">
    <property type="entry name" value="GP_PDE_dom"/>
</dbReference>
<feature type="domain" description="GP-PDE" evidence="1">
    <location>
        <begin position="36"/>
        <end position="265"/>
    </location>
</feature>
<proteinExistence type="predicted"/>
<sequence length="265" mass="30677">MIPFLLILFLFIAIVLNHLYLWKPRDVSLFYNGNSPLWFAHRGASTTAPENTISAYTQAMKSGMPALEIDVIRTLDGVLLCSHNFDLERKTDYDGYIDELPYARIKDANTALNWNSKREGLPKLEDVLKIVPKHIRLNIEIKSRSFHDISAVRDVIELIKGKDFINRTIISSFNPLVIWYVKWINPHIWTGFLYKNLDYFFMINVIHPDCLHTTAELVSESLVKFAKQRGFALNIWTVNTKPAIDWLIDLKVDGIITDRIEFLPN</sequence>